<dbReference type="InterPro" id="IPR001279">
    <property type="entry name" value="Metallo-B-lactamas"/>
</dbReference>
<proteinExistence type="predicted"/>
<comment type="caution">
    <text evidence="2">The sequence shown here is derived from an EMBL/GenBank/DDBJ whole genome shotgun (WGS) entry which is preliminary data.</text>
</comment>
<keyword evidence="3" id="KW-1185">Reference proteome</keyword>
<feature type="domain" description="Metallo-beta-lactamase" evidence="1">
    <location>
        <begin position="23"/>
        <end position="223"/>
    </location>
</feature>
<accession>A0A926DA26</accession>
<reference evidence="2" key="1">
    <citation type="submission" date="2020-08" db="EMBL/GenBank/DDBJ databases">
        <title>Genome public.</title>
        <authorList>
            <person name="Liu C."/>
            <person name="Sun Q."/>
        </authorList>
    </citation>
    <scope>NUCLEOTIDE SEQUENCE</scope>
    <source>
        <strain evidence="2">NSJ-40</strain>
    </source>
</reference>
<dbReference type="RefSeq" id="WP_249320209.1">
    <property type="nucleotide sequence ID" value="NZ_JACRSN010000020.1"/>
</dbReference>
<dbReference type="AlphaFoldDB" id="A0A926DA26"/>
<organism evidence="2 3">
    <name type="scientific">Yeguia hominis</name>
    <dbReference type="NCBI Taxonomy" id="2763662"/>
    <lineage>
        <taxon>Bacteria</taxon>
        <taxon>Bacillati</taxon>
        <taxon>Bacillota</taxon>
        <taxon>Clostridia</taxon>
        <taxon>Eubacteriales</taxon>
        <taxon>Yeguiaceae</taxon>
        <taxon>Yeguia</taxon>
    </lineage>
</organism>
<evidence type="ECO:0000313" key="3">
    <source>
        <dbReference type="Proteomes" id="UP000651482"/>
    </source>
</evidence>
<dbReference type="SUPFAM" id="SSF56281">
    <property type="entry name" value="Metallo-hydrolase/oxidoreductase"/>
    <property type="match status" value="1"/>
</dbReference>
<dbReference type="PANTHER" id="PTHR43546:SF3">
    <property type="entry name" value="UPF0173 METAL-DEPENDENT HYDROLASE MJ1163"/>
    <property type="match status" value="1"/>
</dbReference>
<dbReference type="InterPro" id="IPR050114">
    <property type="entry name" value="UPF0173_UPF0282_UlaG_hydrolase"/>
</dbReference>
<dbReference type="Pfam" id="PF12706">
    <property type="entry name" value="Lactamase_B_2"/>
    <property type="match status" value="1"/>
</dbReference>
<dbReference type="PANTHER" id="PTHR43546">
    <property type="entry name" value="UPF0173 METAL-DEPENDENT HYDROLASE MJ1163-RELATED"/>
    <property type="match status" value="1"/>
</dbReference>
<dbReference type="EMBL" id="JACRSN010000020">
    <property type="protein sequence ID" value="MBC8534623.1"/>
    <property type="molecule type" value="Genomic_DNA"/>
</dbReference>
<dbReference type="Proteomes" id="UP000651482">
    <property type="component" value="Unassembled WGS sequence"/>
</dbReference>
<dbReference type="Gene3D" id="3.60.15.10">
    <property type="entry name" value="Ribonuclease Z/Hydroxyacylglutathione hydrolase-like"/>
    <property type="match status" value="1"/>
</dbReference>
<evidence type="ECO:0000313" key="2">
    <source>
        <dbReference type="EMBL" id="MBC8534623.1"/>
    </source>
</evidence>
<gene>
    <name evidence="2" type="ORF">IAG03_11640</name>
</gene>
<evidence type="ECO:0000259" key="1">
    <source>
        <dbReference type="Pfam" id="PF12706"/>
    </source>
</evidence>
<protein>
    <submittedName>
        <fullName evidence="2">MBL fold metallo-hydrolase</fullName>
    </submittedName>
</protein>
<sequence>MFVIRLTFWGQAGFCLEYSSSRLITDPCLSDYVDRTCSTESVVWKRAYAPPCTLADLRPDLILISHGHGDHLDPWTLSPYYQAGGTARIAVPAPVSEQALACSVPDSALIAAKAEEAFTEGSFTVLPIPCAHTDLHTDENGNYQELSYLISCGGKRIFFGGDLSLYDGLTERLAELHPDIMLLPVNGRDYYLTAANIIGNTNCREAAELAKRCKAACLIPMHHDLYAINGCRENWVREAAADAGVPVRILRCGEHIAFF</sequence>
<name>A0A926DA26_9FIRM</name>
<dbReference type="InterPro" id="IPR036866">
    <property type="entry name" value="RibonucZ/Hydroxyglut_hydro"/>
</dbReference>